<evidence type="ECO:0000256" key="1">
    <source>
        <dbReference type="ARBA" id="ARBA00022630"/>
    </source>
</evidence>
<reference evidence="4" key="1">
    <citation type="submission" date="2020-02" db="EMBL/GenBank/DDBJ databases">
        <authorList>
            <person name="Meier V. D."/>
        </authorList>
    </citation>
    <scope>NUCLEOTIDE SEQUENCE</scope>
    <source>
        <strain evidence="4">AVDCRST_MAG26</strain>
    </source>
</reference>
<evidence type="ECO:0000256" key="2">
    <source>
        <dbReference type="ARBA" id="ARBA00023002"/>
    </source>
</evidence>
<organism evidence="4">
    <name type="scientific">uncultured Chloroflexia bacterium</name>
    <dbReference type="NCBI Taxonomy" id="1672391"/>
    <lineage>
        <taxon>Bacteria</taxon>
        <taxon>Bacillati</taxon>
        <taxon>Chloroflexota</taxon>
        <taxon>Chloroflexia</taxon>
        <taxon>environmental samples</taxon>
    </lineage>
</organism>
<dbReference type="Gene3D" id="3.50.50.60">
    <property type="entry name" value="FAD/NAD(P)-binding domain"/>
    <property type="match status" value="2"/>
</dbReference>
<evidence type="ECO:0000313" key="4">
    <source>
        <dbReference type="EMBL" id="CAA9231329.1"/>
    </source>
</evidence>
<keyword evidence="1" id="KW-0285">Flavoprotein</keyword>
<dbReference type="PRINTS" id="PR00368">
    <property type="entry name" value="FADPNR"/>
</dbReference>
<dbReference type="InterPro" id="IPR023753">
    <property type="entry name" value="FAD/NAD-binding_dom"/>
</dbReference>
<dbReference type="SUPFAM" id="SSF51905">
    <property type="entry name" value="FAD/NAD(P)-binding domain"/>
    <property type="match status" value="1"/>
</dbReference>
<name>A0A6J4HS54_9CHLR</name>
<sequence length="298" mass="32352">MYDVIIVGGGPAGLSAALILGRCRRHVLLCDDGRPRNAWSGHVHGFLTREGMAPADLRRLGREQLLPYETVEVREVSVADVDNLDGVFEAILEDGSRCRSRKLLLASGMVDEWPAIEGAAPLYGRSIFHCPYCDGWELRDQPIAILGRGRRGRGLALELTAWSHDLVLCTDGPPELFDADLARLARNGISVREEPIARVEGTDGVLERIVFTGGEQLPRRAIFFNLGQHQRSSLPAKFGCEFTEAGAVRTGAYEATALSGFYIAGDASRLVQFAIVAAAEGAEAAFAINTALLKEELH</sequence>
<dbReference type="GO" id="GO:0004791">
    <property type="term" value="F:thioredoxin-disulfide reductase (NADPH) activity"/>
    <property type="evidence" value="ECO:0007669"/>
    <property type="project" value="UniProtKB-EC"/>
</dbReference>
<protein>
    <submittedName>
        <fullName evidence="4">Thioredoxin reductase</fullName>
        <ecNumber evidence="4">1.8.1.9</ecNumber>
    </submittedName>
</protein>
<dbReference type="EMBL" id="CADCTK010000224">
    <property type="protein sequence ID" value="CAA9231329.1"/>
    <property type="molecule type" value="Genomic_DNA"/>
</dbReference>
<gene>
    <name evidence="4" type="ORF">AVDCRST_MAG26-984</name>
</gene>
<dbReference type="InterPro" id="IPR050097">
    <property type="entry name" value="Ferredoxin-NADP_redctase_2"/>
</dbReference>
<dbReference type="InterPro" id="IPR036188">
    <property type="entry name" value="FAD/NAD-bd_sf"/>
</dbReference>
<dbReference type="Pfam" id="PF07992">
    <property type="entry name" value="Pyr_redox_2"/>
    <property type="match status" value="1"/>
</dbReference>
<dbReference type="PANTHER" id="PTHR48105">
    <property type="entry name" value="THIOREDOXIN REDUCTASE 1-RELATED-RELATED"/>
    <property type="match status" value="1"/>
</dbReference>
<feature type="domain" description="FAD/NAD(P)-binding" evidence="3">
    <location>
        <begin position="2"/>
        <end position="281"/>
    </location>
</feature>
<dbReference type="EC" id="1.8.1.9" evidence="4"/>
<evidence type="ECO:0000259" key="3">
    <source>
        <dbReference type="Pfam" id="PF07992"/>
    </source>
</evidence>
<proteinExistence type="predicted"/>
<accession>A0A6J4HS54</accession>
<keyword evidence="2 4" id="KW-0560">Oxidoreductase</keyword>
<dbReference type="AlphaFoldDB" id="A0A6J4HS54"/>
<dbReference type="PRINTS" id="PR00469">
    <property type="entry name" value="PNDRDTASEII"/>
</dbReference>